<feature type="chain" id="PRO_5047111462" description="Nuclear transport factor 2 family protein" evidence="1">
    <location>
        <begin position="20"/>
        <end position="141"/>
    </location>
</feature>
<dbReference type="SUPFAM" id="SSF54427">
    <property type="entry name" value="NTF2-like"/>
    <property type="match status" value="1"/>
</dbReference>
<dbReference type="InterPro" id="IPR032710">
    <property type="entry name" value="NTF2-like_dom_sf"/>
</dbReference>
<dbReference type="RefSeq" id="WP_168551975.1">
    <property type="nucleotide sequence ID" value="NZ_JAAWWL010000001.1"/>
</dbReference>
<sequence length="141" mass="16007">MKYPIIVLTVFLVSCTTKAQNPMENEIKTALGHYLEAGDTNNAEQLRDYLHTDFRVLLFDATKDQTSILNRETYVKFIDQKKFGGYPRTVEIHAIDTIGENMATVKVTLTSPGKPTLKNFYSLVKTANKWAVAQDFVVMQK</sequence>
<evidence type="ECO:0008006" key="4">
    <source>
        <dbReference type="Google" id="ProtNLM"/>
    </source>
</evidence>
<reference evidence="2 3" key="1">
    <citation type="submission" date="2020-04" db="EMBL/GenBank/DDBJ databases">
        <authorList>
            <person name="Yoon J."/>
        </authorList>
    </citation>
    <scope>NUCLEOTIDE SEQUENCE [LARGE SCALE GENOMIC DNA]</scope>
    <source>
        <strain evidence="2 3">DJ-13</strain>
    </source>
</reference>
<proteinExistence type="predicted"/>
<evidence type="ECO:0000256" key="1">
    <source>
        <dbReference type="SAM" id="SignalP"/>
    </source>
</evidence>
<keyword evidence="3" id="KW-1185">Reference proteome</keyword>
<evidence type="ECO:0000313" key="2">
    <source>
        <dbReference type="EMBL" id="NKI31827.1"/>
    </source>
</evidence>
<comment type="caution">
    <text evidence="2">The sequence shown here is derived from an EMBL/GenBank/DDBJ whole genome shotgun (WGS) entry which is preliminary data.</text>
</comment>
<evidence type="ECO:0000313" key="3">
    <source>
        <dbReference type="Proteomes" id="UP000718451"/>
    </source>
</evidence>
<keyword evidence="1" id="KW-0732">Signal</keyword>
<protein>
    <recommendedName>
        <fullName evidence="4">Nuclear transport factor 2 family protein</fullName>
    </recommendedName>
</protein>
<dbReference type="Gene3D" id="3.10.450.50">
    <property type="match status" value="1"/>
</dbReference>
<gene>
    <name evidence="2" type="ORF">HCU67_07695</name>
</gene>
<accession>A0ABX1GSU4</accession>
<dbReference type="PROSITE" id="PS51257">
    <property type="entry name" value="PROKAR_LIPOPROTEIN"/>
    <property type="match status" value="1"/>
</dbReference>
<dbReference type="InterPro" id="IPR039437">
    <property type="entry name" value="FrzH/put_lumazine-bd"/>
</dbReference>
<dbReference type="EMBL" id="JAAWWL010000001">
    <property type="protein sequence ID" value="NKI31827.1"/>
    <property type="molecule type" value="Genomic_DNA"/>
</dbReference>
<organism evidence="2 3">
    <name type="scientific">Croceivirga thetidis</name>
    <dbReference type="NCBI Taxonomy" id="2721623"/>
    <lineage>
        <taxon>Bacteria</taxon>
        <taxon>Pseudomonadati</taxon>
        <taxon>Bacteroidota</taxon>
        <taxon>Flavobacteriia</taxon>
        <taxon>Flavobacteriales</taxon>
        <taxon>Flavobacteriaceae</taxon>
        <taxon>Croceivirga</taxon>
    </lineage>
</organism>
<name>A0ABX1GSU4_9FLAO</name>
<dbReference type="Pfam" id="PF12893">
    <property type="entry name" value="Lumazine_bd_2"/>
    <property type="match status" value="1"/>
</dbReference>
<feature type="signal peptide" evidence="1">
    <location>
        <begin position="1"/>
        <end position="19"/>
    </location>
</feature>
<dbReference type="Proteomes" id="UP000718451">
    <property type="component" value="Unassembled WGS sequence"/>
</dbReference>